<comment type="caution">
    <text evidence="2">The sequence shown here is derived from an EMBL/GenBank/DDBJ whole genome shotgun (WGS) entry which is preliminary data.</text>
</comment>
<feature type="transmembrane region" description="Helical" evidence="1">
    <location>
        <begin position="21"/>
        <end position="43"/>
    </location>
</feature>
<evidence type="ECO:0000256" key="1">
    <source>
        <dbReference type="SAM" id="Phobius"/>
    </source>
</evidence>
<evidence type="ECO:0000313" key="3">
    <source>
        <dbReference type="Proteomes" id="UP000324222"/>
    </source>
</evidence>
<protein>
    <submittedName>
        <fullName evidence="2">Uncharacterized protein</fullName>
    </submittedName>
</protein>
<dbReference type="AlphaFoldDB" id="A0A5B7K777"/>
<reference evidence="2 3" key="1">
    <citation type="submission" date="2019-05" db="EMBL/GenBank/DDBJ databases">
        <title>Another draft genome of Portunus trituberculatus and its Hox gene families provides insights of decapod evolution.</title>
        <authorList>
            <person name="Jeong J.-H."/>
            <person name="Song I."/>
            <person name="Kim S."/>
            <person name="Choi T."/>
            <person name="Kim D."/>
            <person name="Ryu S."/>
            <person name="Kim W."/>
        </authorList>
    </citation>
    <scope>NUCLEOTIDE SEQUENCE [LARGE SCALE GENOMIC DNA]</scope>
    <source>
        <tissue evidence="2">Muscle</tissue>
    </source>
</reference>
<keyword evidence="1" id="KW-0472">Membrane</keyword>
<accession>A0A5B7K777</accession>
<name>A0A5B7K777_PORTR</name>
<keyword evidence="1" id="KW-0812">Transmembrane</keyword>
<dbReference type="EMBL" id="VSRR010143100">
    <property type="protein sequence ID" value="MPD04841.1"/>
    <property type="molecule type" value="Genomic_DNA"/>
</dbReference>
<sequence length="92" mass="9946">MEDIQSSGGLRVLLKKRAHNATVVITCFDFVFVIFQGAAVVQWNHAFIFQGAAVVQWNHACFGVRGVSKRTGSNPVHDPSVGWAFSLGATVS</sequence>
<dbReference type="Proteomes" id="UP000324222">
    <property type="component" value="Unassembled WGS sequence"/>
</dbReference>
<organism evidence="2 3">
    <name type="scientific">Portunus trituberculatus</name>
    <name type="common">Swimming crab</name>
    <name type="synonym">Neptunus trituberculatus</name>
    <dbReference type="NCBI Taxonomy" id="210409"/>
    <lineage>
        <taxon>Eukaryota</taxon>
        <taxon>Metazoa</taxon>
        <taxon>Ecdysozoa</taxon>
        <taxon>Arthropoda</taxon>
        <taxon>Crustacea</taxon>
        <taxon>Multicrustacea</taxon>
        <taxon>Malacostraca</taxon>
        <taxon>Eumalacostraca</taxon>
        <taxon>Eucarida</taxon>
        <taxon>Decapoda</taxon>
        <taxon>Pleocyemata</taxon>
        <taxon>Brachyura</taxon>
        <taxon>Eubrachyura</taxon>
        <taxon>Portunoidea</taxon>
        <taxon>Portunidae</taxon>
        <taxon>Portuninae</taxon>
        <taxon>Portunus</taxon>
    </lineage>
</organism>
<keyword evidence="3" id="KW-1185">Reference proteome</keyword>
<proteinExistence type="predicted"/>
<evidence type="ECO:0000313" key="2">
    <source>
        <dbReference type="EMBL" id="MPD04841.1"/>
    </source>
</evidence>
<gene>
    <name evidence="2" type="ORF">E2C01_100553</name>
</gene>
<keyword evidence="1" id="KW-1133">Transmembrane helix</keyword>